<dbReference type="Proteomes" id="UP001596112">
    <property type="component" value="Unassembled WGS sequence"/>
</dbReference>
<dbReference type="EMBL" id="JBHSNZ010000022">
    <property type="protein sequence ID" value="MFC5811190.1"/>
    <property type="molecule type" value="Genomic_DNA"/>
</dbReference>
<dbReference type="Pfam" id="PF10099">
    <property type="entry name" value="RskA_C"/>
    <property type="match status" value="1"/>
</dbReference>
<dbReference type="Gene3D" id="1.10.10.1320">
    <property type="entry name" value="Anti-sigma factor, zinc-finger domain"/>
    <property type="match status" value="1"/>
</dbReference>
<evidence type="ECO:0000313" key="6">
    <source>
        <dbReference type="Proteomes" id="UP001596112"/>
    </source>
</evidence>
<sequence length="281" mass="29278">MAQHLDADELTDLALAADARPTPRQRDHLARCPRCSEELGRLRRVVRAARDVSTDDFLTAPPDTVWHAIAAELDTDTDTPPQRPVGNDDGPTGVGRVGAADVPAGPFVLHGSDGPGGAGNSGGSGGRRPGRSRAWLRRPALLAAAASLVVGALLGSAVTAWQLDKGPPEAEAGPPSRLAPLAVPRAAGTVRLVRGAEADREVTVTVTGLPRTDGYYEVWLMDRTHTRLVAMGVLGPDGTATLPLPTRIDLGRYPLIDVSAQEDNGNPAHSGRSVVRGALPG</sequence>
<feature type="region of interest" description="Disordered" evidence="3">
    <location>
        <begin position="105"/>
        <end position="132"/>
    </location>
</feature>
<keyword evidence="6" id="KW-1185">Reference proteome</keyword>
<feature type="region of interest" description="Disordered" evidence="3">
    <location>
        <begin position="261"/>
        <end position="281"/>
    </location>
</feature>
<dbReference type="InterPro" id="IPR018764">
    <property type="entry name" value="RskA_C"/>
</dbReference>
<evidence type="ECO:0000313" key="5">
    <source>
        <dbReference type="EMBL" id="MFC5811190.1"/>
    </source>
</evidence>
<feature type="compositionally biased region" description="Gly residues" evidence="3">
    <location>
        <begin position="113"/>
        <end position="127"/>
    </location>
</feature>
<protein>
    <submittedName>
        <fullName evidence="5">Anti-sigma factor</fullName>
    </submittedName>
</protein>
<keyword evidence="2" id="KW-0804">Transcription</keyword>
<comment type="caution">
    <text evidence="5">The sequence shown here is derived from an EMBL/GenBank/DDBJ whole genome shotgun (WGS) entry which is preliminary data.</text>
</comment>
<organism evidence="5 6">
    <name type="scientific">Streptomyces heilongjiangensis</name>
    <dbReference type="NCBI Taxonomy" id="945052"/>
    <lineage>
        <taxon>Bacteria</taxon>
        <taxon>Bacillati</taxon>
        <taxon>Actinomycetota</taxon>
        <taxon>Actinomycetes</taxon>
        <taxon>Kitasatosporales</taxon>
        <taxon>Streptomycetaceae</taxon>
        <taxon>Streptomyces</taxon>
    </lineage>
</organism>
<accession>A0ABW1BDF0</accession>
<proteinExistence type="predicted"/>
<evidence type="ECO:0000256" key="1">
    <source>
        <dbReference type="ARBA" id="ARBA00023015"/>
    </source>
</evidence>
<evidence type="ECO:0000259" key="4">
    <source>
        <dbReference type="Pfam" id="PF10099"/>
    </source>
</evidence>
<name>A0ABW1BDF0_9ACTN</name>
<gene>
    <name evidence="5" type="ORF">ACFQGO_27435</name>
</gene>
<evidence type="ECO:0000256" key="3">
    <source>
        <dbReference type="SAM" id="MobiDB-lite"/>
    </source>
</evidence>
<dbReference type="InterPro" id="IPR041916">
    <property type="entry name" value="Anti_sigma_zinc_sf"/>
</dbReference>
<evidence type="ECO:0000256" key="2">
    <source>
        <dbReference type="ARBA" id="ARBA00023163"/>
    </source>
</evidence>
<dbReference type="RefSeq" id="WP_272172653.1">
    <property type="nucleotide sequence ID" value="NZ_JAQOSL010000060.1"/>
</dbReference>
<reference evidence="6" key="1">
    <citation type="journal article" date="2019" name="Int. J. Syst. Evol. Microbiol.">
        <title>The Global Catalogue of Microorganisms (GCM) 10K type strain sequencing project: providing services to taxonomists for standard genome sequencing and annotation.</title>
        <authorList>
            <consortium name="The Broad Institute Genomics Platform"/>
            <consortium name="The Broad Institute Genome Sequencing Center for Infectious Disease"/>
            <person name="Wu L."/>
            <person name="Ma J."/>
        </authorList>
    </citation>
    <scope>NUCLEOTIDE SEQUENCE [LARGE SCALE GENOMIC DNA]</scope>
    <source>
        <strain evidence="6">JCM 9918</strain>
    </source>
</reference>
<feature type="domain" description="Anti-sigma K factor RskA C-terminal" evidence="4">
    <location>
        <begin position="142"/>
        <end position="271"/>
    </location>
</feature>
<keyword evidence="1" id="KW-0805">Transcription regulation</keyword>